<evidence type="ECO:0000256" key="2">
    <source>
        <dbReference type="ARBA" id="ARBA00022448"/>
    </source>
</evidence>
<gene>
    <name evidence="9" type="ORF">OK344_08460</name>
</gene>
<accession>A0ABT3JN76</accession>
<keyword evidence="4" id="KW-0812">Transmembrane</keyword>
<keyword evidence="6" id="KW-0998">Cell outer membrane</keyword>
<dbReference type="Pfam" id="PF07715">
    <property type="entry name" value="Plug"/>
    <property type="match status" value="1"/>
</dbReference>
<dbReference type="Gene3D" id="2.170.130.10">
    <property type="entry name" value="TonB-dependent receptor, plug domain"/>
    <property type="match status" value="1"/>
</dbReference>
<organism evidence="9 10">
    <name type="scientific">Kaistella yananensis</name>
    <dbReference type="NCBI Taxonomy" id="2989820"/>
    <lineage>
        <taxon>Bacteria</taxon>
        <taxon>Pseudomonadati</taxon>
        <taxon>Bacteroidota</taxon>
        <taxon>Flavobacteriia</taxon>
        <taxon>Flavobacteriales</taxon>
        <taxon>Weeksellaceae</taxon>
        <taxon>Chryseobacterium group</taxon>
        <taxon>Kaistella</taxon>
    </lineage>
</organism>
<dbReference type="Gene3D" id="2.40.170.20">
    <property type="entry name" value="TonB-dependent receptor, beta-barrel domain"/>
    <property type="match status" value="1"/>
</dbReference>
<evidence type="ECO:0000256" key="3">
    <source>
        <dbReference type="ARBA" id="ARBA00022452"/>
    </source>
</evidence>
<feature type="signal peptide" evidence="7">
    <location>
        <begin position="1"/>
        <end position="18"/>
    </location>
</feature>
<keyword evidence="2" id="KW-0813">Transport</keyword>
<feature type="domain" description="TonB-dependent receptor plug" evidence="8">
    <location>
        <begin position="121"/>
        <end position="219"/>
    </location>
</feature>
<dbReference type="InterPro" id="IPR012910">
    <property type="entry name" value="Plug_dom"/>
</dbReference>
<reference evidence="9 10" key="1">
    <citation type="submission" date="2022-10" db="EMBL/GenBank/DDBJ databases">
        <title>Kaistella sp. BT-6-1-3.</title>
        <authorList>
            <person name="Ai J."/>
            <person name="Deng Z."/>
        </authorList>
    </citation>
    <scope>NUCLEOTIDE SEQUENCE [LARGE SCALE GENOMIC DNA]</scope>
    <source>
        <strain evidence="9 10">BT6-1-3</strain>
    </source>
</reference>
<dbReference type="Proteomes" id="UP001209107">
    <property type="component" value="Unassembled WGS sequence"/>
</dbReference>
<evidence type="ECO:0000256" key="1">
    <source>
        <dbReference type="ARBA" id="ARBA00004571"/>
    </source>
</evidence>
<keyword evidence="3" id="KW-1134">Transmembrane beta strand</keyword>
<evidence type="ECO:0000313" key="10">
    <source>
        <dbReference type="Proteomes" id="UP001209107"/>
    </source>
</evidence>
<dbReference type="EMBL" id="JAPCHZ010000004">
    <property type="protein sequence ID" value="MCW4452239.1"/>
    <property type="molecule type" value="Genomic_DNA"/>
</dbReference>
<comment type="subcellular location">
    <subcellularLocation>
        <location evidence="1">Cell outer membrane</location>
        <topology evidence="1">Multi-pass membrane protein</topology>
    </subcellularLocation>
</comment>
<dbReference type="SUPFAM" id="SSF56935">
    <property type="entry name" value="Porins"/>
    <property type="match status" value="1"/>
</dbReference>
<dbReference type="InterPro" id="IPR036942">
    <property type="entry name" value="Beta-barrel_TonB_sf"/>
</dbReference>
<keyword evidence="9" id="KW-0675">Receptor</keyword>
<dbReference type="PANTHER" id="PTHR30069:SF57">
    <property type="entry name" value="TONB-DEPENDENT RECEPTOR"/>
    <property type="match status" value="1"/>
</dbReference>
<dbReference type="RefSeq" id="WP_265144387.1">
    <property type="nucleotide sequence ID" value="NZ_JAPCHZ010000004.1"/>
</dbReference>
<dbReference type="InterPro" id="IPR039426">
    <property type="entry name" value="TonB-dep_rcpt-like"/>
</dbReference>
<name>A0ABT3JN76_9FLAO</name>
<sequence>MKFKFVIIFLISTLPFFAQTGSININVVDDFSKKPLTSTVTIISTGQQFSGDGNVLLADLSAGNYSFQIAATGYQNQSLNDIAVIPNQNLTFSVGLQKMVVREKEIEGLVLKAKVYKSSAESPVSLRNITSEEVQINAGSNRDISKAILSLPGVGTTATFRNDLFIRGGSSAENKFYIDGIEVPVINHFQTQGASGGPRGLITIDFIKDVDFYSGAFPAKRNGTLSSLFEFNLKQARKDKMGYKAILGLDDMQLMMDGPLSKDQSWSGLFSVRKSNLQLLFKAIDLPFLPSYYDTTFKVSKKFKNGNELYFIGLGAIDEFKFNENAEPTLYNLTLIERLPVSPQWNYTMGAGYRHLAENGNWLFTWSRNMLDNQATKYYRNIETPENLLIDYHSQESENKIRVDRNFRLGDFQLSSGANVNFASYFNDSNLKAITQSGAVADQYLSEMNLAQYGFYLQSSRKFLESKLELSAGFRIDGSDYSVLTSNPLEQFSPRISMKYQLADQFALNLNGGIYYMLPSYTAL</sequence>
<keyword evidence="10" id="KW-1185">Reference proteome</keyword>
<evidence type="ECO:0000259" key="8">
    <source>
        <dbReference type="Pfam" id="PF07715"/>
    </source>
</evidence>
<evidence type="ECO:0000256" key="4">
    <source>
        <dbReference type="ARBA" id="ARBA00022692"/>
    </source>
</evidence>
<keyword evidence="7" id="KW-0732">Signal</keyword>
<evidence type="ECO:0000313" key="9">
    <source>
        <dbReference type="EMBL" id="MCW4452239.1"/>
    </source>
</evidence>
<keyword evidence="5" id="KW-0472">Membrane</keyword>
<dbReference type="PANTHER" id="PTHR30069">
    <property type="entry name" value="TONB-DEPENDENT OUTER MEMBRANE RECEPTOR"/>
    <property type="match status" value="1"/>
</dbReference>
<comment type="caution">
    <text evidence="9">The sequence shown here is derived from an EMBL/GenBank/DDBJ whole genome shotgun (WGS) entry which is preliminary data.</text>
</comment>
<proteinExistence type="predicted"/>
<evidence type="ECO:0000256" key="6">
    <source>
        <dbReference type="ARBA" id="ARBA00023237"/>
    </source>
</evidence>
<evidence type="ECO:0000256" key="7">
    <source>
        <dbReference type="SAM" id="SignalP"/>
    </source>
</evidence>
<dbReference type="InterPro" id="IPR037066">
    <property type="entry name" value="Plug_dom_sf"/>
</dbReference>
<protein>
    <submittedName>
        <fullName evidence="9">TonB-dependent receptor</fullName>
    </submittedName>
</protein>
<evidence type="ECO:0000256" key="5">
    <source>
        <dbReference type="ARBA" id="ARBA00023136"/>
    </source>
</evidence>
<feature type="chain" id="PRO_5046271113" evidence="7">
    <location>
        <begin position="19"/>
        <end position="524"/>
    </location>
</feature>